<reference evidence="3 4" key="1">
    <citation type="submission" date="2020-08" db="EMBL/GenBank/DDBJ databases">
        <title>Genomic Encyclopedia of Type Strains, Phase IV (KMG-IV): sequencing the most valuable type-strain genomes for metagenomic binning, comparative biology and taxonomic classification.</title>
        <authorList>
            <person name="Goeker M."/>
        </authorList>
    </citation>
    <scope>NUCLEOTIDE SEQUENCE [LARGE SCALE GENOMIC DNA]</scope>
    <source>
        <strain evidence="3 4">DSM 22368</strain>
    </source>
</reference>
<dbReference type="Gene3D" id="3.20.20.140">
    <property type="entry name" value="Metal-dependent hydrolases"/>
    <property type="match status" value="1"/>
</dbReference>
<comment type="caution">
    <text evidence="3">The sequence shown here is derived from an EMBL/GenBank/DDBJ whole genome shotgun (WGS) entry which is preliminary data.</text>
</comment>
<proteinExistence type="predicted"/>
<accession>A0A7X0MV58</accession>
<evidence type="ECO:0000256" key="1">
    <source>
        <dbReference type="SAM" id="MobiDB-lite"/>
    </source>
</evidence>
<dbReference type="Proteomes" id="UP000528457">
    <property type="component" value="Unassembled WGS sequence"/>
</dbReference>
<feature type="chain" id="PRO_5031184822" description="DUF3604 domain-containing protein" evidence="2">
    <location>
        <begin position="20"/>
        <end position="606"/>
    </location>
</feature>
<gene>
    <name evidence="3" type="ORF">HNR48_001306</name>
</gene>
<evidence type="ECO:0008006" key="5">
    <source>
        <dbReference type="Google" id="ProtNLM"/>
    </source>
</evidence>
<keyword evidence="2" id="KW-0732">Signal</keyword>
<dbReference type="InterPro" id="IPR022028">
    <property type="entry name" value="DUF3604"/>
</dbReference>
<evidence type="ECO:0000313" key="3">
    <source>
        <dbReference type="EMBL" id="MBB6521028.1"/>
    </source>
</evidence>
<name>A0A7X0MV58_9GAMM</name>
<evidence type="ECO:0000256" key="2">
    <source>
        <dbReference type="SAM" id="SignalP"/>
    </source>
</evidence>
<sequence>MKRLLTLLVAVGACSYATAESTQLYWGDTHLHTSNSFDVYLFGTPASTLDTAYRFAKGLPVISPTTGMRWQLSEPLDFLVIADHAEMMGTIPRMLDGEPLLASTKSGKVLGKIGGKKSAKELLDVYSLIVQAGSGIKNSAGLSGKDIYQDLHGGEKRRSTWDDHIQTADRYNAPGVFTTFIGWEWSATPKGGNLHRVVFTPEDATVASQFLPYSTLESSDPKDLWKWLDKTSKKTGADFLAIPHNPNVSLGQMFPLVTQKGDAIDEAYAGARMRWEKVIETTQIKGDSEAHPLLSPTDEFADFETFSFLLSPDGRVAEPDEGDYVRSGLKRGLELRRKIGVNPYQAGMIGSTDSHTGLSAVEENNFSGKGQKDSDPVSREKPTGIGSSRGWDMGAAGYVAVWAEENSRDAIFAAFKRKEVYATTGPRIQLRFFGGFDFEQADVNADDPATVGYQKGVPMGGDLTQAPKGKAPTFLVQAIKDPREANLDRIQIVKAWVDSHGKSHEKIYDVALSDGRQDGAQAVGNTVDLKTGKYSNSIGDEKLTALWRDPDFDARHAALYYARVLQIPTPRYSLFDAIALGIDPKATGRPATIQERVYGSPIWYSP</sequence>
<keyword evidence="4" id="KW-1185">Reference proteome</keyword>
<evidence type="ECO:0000313" key="4">
    <source>
        <dbReference type="Proteomes" id="UP000528457"/>
    </source>
</evidence>
<protein>
    <recommendedName>
        <fullName evidence="5">DUF3604 domain-containing protein</fullName>
    </recommendedName>
</protein>
<feature type="signal peptide" evidence="2">
    <location>
        <begin position="1"/>
        <end position="19"/>
    </location>
</feature>
<dbReference type="RefSeq" id="WP_166849649.1">
    <property type="nucleotide sequence ID" value="NZ_JAAONY010000001.1"/>
</dbReference>
<feature type="compositionally biased region" description="Basic and acidic residues" evidence="1">
    <location>
        <begin position="370"/>
        <end position="382"/>
    </location>
</feature>
<dbReference type="Pfam" id="PF12228">
    <property type="entry name" value="DUF3604"/>
    <property type="match status" value="1"/>
</dbReference>
<dbReference type="InParanoid" id="A0A7X0MV58"/>
<feature type="region of interest" description="Disordered" evidence="1">
    <location>
        <begin position="364"/>
        <end position="386"/>
    </location>
</feature>
<organism evidence="3 4">
    <name type="scientific">Pseudoteredinibacter isoporae</name>
    <dbReference type="NCBI Taxonomy" id="570281"/>
    <lineage>
        <taxon>Bacteria</taxon>
        <taxon>Pseudomonadati</taxon>
        <taxon>Pseudomonadota</taxon>
        <taxon>Gammaproteobacteria</taxon>
        <taxon>Cellvibrionales</taxon>
        <taxon>Cellvibrionaceae</taxon>
        <taxon>Pseudoteredinibacter</taxon>
    </lineage>
</organism>
<dbReference type="AlphaFoldDB" id="A0A7X0MV58"/>
<dbReference type="EMBL" id="JACHHT010000001">
    <property type="protein sequence ID" value="MBB6521028.1"/>
    <property type="molecule type" value="Genomic_DNA"/>
</dbReference>